<evidence type="ECO:0000313" key="3">
    <source>
        <dbReference type="Proteomes" id="UP000000768"/>
    </source>
</evidence>
<name>A0A1Z5RHK7_SORBI</name>
<dbReference type="EMBL" id="CM000764">
    <property type="protein sequence ID" value="OQU83245.1"/>
    <property type="molecule type" value="Genomic_DNA"/>
</dbReference>
<evidence type="ECO:0000313" key="2">
    <source>
        <dbReference type="EMBL" id="OQU83245.1"/>
    </source>
</evidence>
<accession>A0A1Z5RHK7</accession>
<dbReference type="EMBL" id="CM000764">
    <property type="protein sequence ID" value="OQU83242.1"/>
    <property type="molecule type" value="Genomic_DNA"/>
</dbReference>
<proteinExistence type="predicted"/>
<reference evidence="1 3" key="1">
    <citation type="journal article" date="2009" name="Nature">
        <title>The Sorghum bicolor genome and the diversification of grasses.</title>
        <authorList>
            <person name="Paterson A.H."/>
            <person name="Bowers J.E."/>
            <person name="Bruggmann R."/>
            <person name="Dubchak I."/>
            <person name="Grimwood J."/>
            <person name="Gundlach H."/>
            <person name="Haberer G."/>
            <person name="Hellsten U."/>
            <person name="Mitros T."/>
            <person name="Poliakov A."/>
            <person name="Schmutz J."/>
            <person name="Spannagl M."/>
            <person name="Tang H."/>
            <person name="Wang X."/>
            <person name="Wicker T."/>
            <person name="Bharti A.K."/>
            <person name="Chapman J."/>
            <person name="Feltus F.A."/>
            <person name="Gowik U."/>
            <person name="Grigoriev I.V."/>
            <person name="Lyons E."/>
            <person name="Maher C.A."/>
            <person name="Martis M."/>
            <person name="Narechania A."/>
            <person name="Otillar R.P."/>
            <person name="Penning B.W."/>
            <person name="Salamov A.A."/>
            <person name="Wang Y."/>
            <person name="Zhang L."/>
            <person name="Carpita N.C."/>
            <person name="Freeling M."/>
            <person name="Gingle A.R."/>
            <person name="Hash C.T."/>
            <person name="Keller B."/>
            <person name="Klein P."/>
            <person name="Kresovich S."/>
            <person name="McCann M.C."/>
            <person name="Ming R."/>
            <person name="Peterson D.G."/>
            <person name="Mehboob-ur-Rahman"/>
            <person name="Ware D."/>
            <person name="Westhoff P."/>
            <person name="Mayer K.F."/>
            <person name="Messing J."/>
            <person name="Rokhsar D.S."/>
        </authorList>
    </citation>
    <scope>NUCLEOTIDE SEQUENCE [LARGE SCALE GENOMIC DNA]</scope>
    <source>
        <strain evidence="3">cv. BTx623</strain>
    </source>
</reference>
<keyword evidence="3" id="KW-1185">Reference proteome</keyword>
<dbReference type="InParanoid" id="A0A1Z5RHK7"/>
<protein>
    <submittedName>
        <fullName evidence="1">Uncharacterized protein</fullName>
    </submittedName>
</protein>
<dbReference type="Proteomes" id="UP000000768">
    <property type="component" value="Chromosome 5"/>
</dbReference>
<evidence type="ECO:0000313" key="1">
    <source>
        <dbReference type="EMBL" id="OQU83242.1"/>
    </source>
</evidence>
<dbReference type="Gramene" id="OQU83242">
    <property type="protein sequence ID" value="OQU83242"/>
    <property type="gene ID" value="SORBI_3005G095332"/>
</dbReference>
<dbReference type="AlphaFoldDB" id="A0A1Z5RHK7"/>
<organism evidence="1 3">
    <name type="scientific">Sorghum bicolor</name>
    <name type="common">Sorghum</name>
    <name type="synonym">Sorghum vulgare</name>
    <dbReference type="NCBI Taxonomy" id="4558"/>
    <lineage>
        <taxon>Eukaryota</taxon>
        <taxon>Viridiplantae</taxon>
        <taxon>Streptophyta</taxon>
        <taxon>Embryophyta</taxon>
        <taxon>Tracheophyta</taxon>
        <taxon>Spermatophyta</taxon>
        <taxon>Magnoliopsida</taxon>
        <taxon>Liliopsida</taxon>
        <taxon>Poales</taxon>
        <taxon>Poaceae</taxon>
        <taxon>PACMAD clade</taxon>
        <taxon>Panicoideae</taxon>
        <taxon>Andropogonodae</taxon>
        <taxon>Andropogoneae</taxon>
        <taxon>Sorghinae</taxon>
        <taxon>Sorghum</taxon>
    </lineage>
</organism>
<sequence length="278" mass="32587">MYTNLIHGQLLFLCHTQQHTKLTSIPTTLLPYCHYRNRMDNFQYPNLTIIDEDMHTLPNIKAMQRFLIAKMPANRDRFITIHDIQKAAQEQYDTELNIHEISAVGSDFIFYAYPHSVTKNMLHTGFLQVFELRAQLKPWYPEYGCIKIPAWTQPPPSYEPEYSNIVHTMPKPLRRLQINIKGLPAHLCTDNTVIALLKNRCIINSIQFDITDYTYSVCAHAHTITMIPDMAHLGLRKTEHNRTMLHIWPIYMDPMDLTDEDDLIIQKEEERQRPIGEV</sequence>
<reference evidence="3" key="3">
    <citation type="journal article" date="2018" name="Plant J.">
        <title>The Sorghum bicolor reference genome: improved assembly, gene annotations, a transcriptome atlas, and signatures of genome organization.</title>
        <authorList>
            <person name="McCormick R.F."/>
            <person name="Truong S.K."/>
            <person name="Sreedasyam A."/>
            <person name="Jenkins J."/>
            <person name="Shu S."/>
            <person name="Sims D."/>
            <person name="Kennedy M."/>
            <person name="Amirebrahimi M."/>
            <person name="Weers B.D."/>
            <person name="McKinley B."/>
            <person name="Mattison A."/>
            <person name="Morishige D.T."/>
            <person name="Grimwood J."/>
            <person name="Schmutz J."/>
            <person name="Mullet J.E."/>
        </authorList>
    </citation>
    <scope>NUCLEOTIDE SEQUENCE [LARGE SCALE GENOMIC DNA]</scope>
    <source>
        <strain evidence="3">cv. BTx623</strain>
    </source>
</reference>
<reference evidence="1" key="2">
    <citation type="submission" date="2017-02" db="EMBL/GenBank/DDBJ databases">
        <title>WGS assembly of Sorghum bicolor.</title>
        <authorList>
            <person name="Paterson A."/>
            <person name="Mullet J."/>
            <person name="Bowers J."/>
            <person name="Bruggmann R."/>
            <person name="Dubchak I."/>
            <person name="Grimwood J."/>
            <person name="Gundlach H."/>
            <person name="Haberer G."/>
            <person name="Hellsten U."/>
            <person name="Mitros T."/>
            <person name="Poliakov A."/>
            <person name="Schmutz J."/>
            <person name="Spannagl M."/>
            <person name="Tang H."/>
            <person name="Wang X."/>
            <person name="Wicker T."/>
            <person name="Bharti A."/>
            <person name="Chapman J."/>
            <person name="Feltus F."/>
            <person name="Gowik U."/>
            <person name="Grigoriev I."/>
            <person name="Lyons E."/>
            <person name="Maher C."/>
            <person name="Martis M."/>
            <person name="Narechania A."/>
            <person name="Otillar R."/>
            <person name="Penning B."/>
            <person name="Salamov A."/>
            <person name="Wang Y."/>
            <person name="Zhang L."/>
            <person name="Carpita N."/>
            <person name="Freeling M."/>
            <person name="Gingle A."/>
            <person name="Hash C."/>
            <person name="Keller B."/>
            <person name="Klein P."/>
            <person name="Kresovich S."/>
            <person name="Mccann M."/>
            <person name="Ming R."/>
            <person name="Peterson D."/>
            <person name="Rahman M."/>
            <person name="Ware D."/>
            <person name="Westhoff P."/>
            <person name="Mayer K."/>
            <person name="Messing J."/>
            <person name="Sims D."/>
            <person name="Jenkins J."/>
            <person name="Shu S."/>
            <person name="Rokhsar D."/>
        </authorList>
    </citation>
    <scope>NUCLEOTIDE SEQUENCE</scope>
</reference>
<gene>
    <name evidence="1" type="ORF">SORBI_3005G095332</name>
    <name evidence="2" type="ORF">SORBI_3005G095640</name>
</gene>
<dbReference type="Gramene" id="OQU83245">
    <property type="protein sequence ID" value="OQU83245"/>
    <property type="gene ID" value="SORBI_3005G095640"/>
</dbReference>